<evidence type="ECO:0000313" key="2">
    <source>
        <dbReference type="Proteomes" id="UP000078512"/>
    </source>
</evidence>
<dbReference type="InterPro" id="IPR027417">
    <property type="entry name" value="P-loop_NTPase"/>
</dbReference>
<evidence type="ECO:0000313" key="1">
    <source>
        <dbReference type="EMBL" id="OAQ22843.1"/>
    </source>
</evidence>
<proteinExistence type="predicted"/>
<evidence type="ECO:0008006" key="3">
    <source>
        <dbReference type="Google" id="ProtNLM"/>
    </source>
</evidence>
<dbReference type="Proteomes" id="UP000078512">
    <property type="component" value="Unassembled WGS sequence"/>
</dbReference>
<sequence>MTINKAQGQTLQQVGLYLPKPVFGHGQLYVALSRCTTPDNLKILIENGEIRGREGVYTRNVVYKRFFEE</sequence>
<dbReference type="AlphaFoldDB" id="A0A197JCU5"/>
<gene>
    <name evidence="1" type="ORF">K457DRAFT_84196</name>
</gene>
<dbReference type="EMBL" id="KV442139">
    <property type="protein sequence ID" value="OAQ22843.1"/>
    <property type="molecule type" value="Genomic_DNA"/>
</dbReference>
<protein>
    <recommendedName>
        <fullName evidence="3">Helicase</fullName>
    </recommendedName>
</protein>
<dbReference type="OrthoDB" id="2416799at2759"/>
<keyword evidence="2" id="KW-1185">Reference proteome</keyword>
<dbReference type="CDD" id="cd18809">
    <property type="entry name" value="SF1_C_RecD"/>
    <property type="match status" value="1"/>
</dbReference>
<organism evidence="1 2">
    <name type="scientific">Linnemannia elongata AG-77</name>
    <dbReference type="NCBI Taxonomy" id="1314771"/>
    <lineage>
        <taxon>Eukaryota</taxon>
        <taxon>Fungi</taxon>
        <taxon>Fungi incertae sedis</taxon>
        <taxon>Mucoromycota</taxon>
        <taxon>Mortierellomycotina</taxon>
        <taxon>Mortierellomycetes</taxon>
        <taxon>Mortierellales</taxon>
        <taxon>Mortierellaceae</taxon>
        <taxon>Linnemannia</taxon>
    </lineage>
</organism>
<dbReference type="SUPFAM" id="SSF52540">
    <property type="entry name" value="P-loop containing nucleoside triphosphate hydrolases"/>
    <property type="match status" value="1"/>
</dbReference>
<name>A0A197JCU5_9FUNG</name>
<accession>A0A197JCU5</accession>
<reference evidence="1 2" key="1">
    <citation type="submission" date="2016-05" db="EMBL/GenBank/DDBJ databases">
        <title>Genome sequencing reveals origins of a unique bacterial endosymbiosis in the earliest lineages of terrestrial Fungi.</title>
        <authorList>
            <consortium name="DOE Joint Genome Institute"/>
            <person name="Uehling J."/>
            <person name="Gryganskyi A."/>
            <person name="Hameed K."/>
            <person name="Tschaplinski T."/>
            <person name="Misztal P."/>
            <person name="Wu S."/>
            <person name="Desiro A."/>
            <person name="Vande Pol N."/>
            <person name="Du Z.-Y."/>
            <person name="Zienkiewicz A."/>
            <person name="Zienkiewicz K."/>
            <person name="Morin E."/>
            <person name="Tisserant E."/>
            <person name="Splivallo R."/>
            <person name="Hainaut M."/>
            <person name="Henrissat B."/>
            <person name="Ohm R."/>
            <person name="Kuo A."/>
            <person name="Yan J."/>
            <person name="Lipzen A."/>
            <person name="Nolan M."/>
            <person name="Labutti K."/>
            <person name="Barry K."/>
            <person name="Goldstein A."/>
            <person name="Labbe J."/>
            <person name="Schadt C."/>
            <person name="Tuskan G."/>
            <person name="Grigoriev I."/>
            <person name="Martin F."/>
            <person name="Vilgalys R."/>
            <person name="Bonito G."/>
        </authorList>
    </citation>
    <scope>NUCLEOTIDE SEQUENCE [LARGE SCALE GENOMIC DNA]</scope>
    <source>
        <strain evidence="1 2">AG-77</strain>
    </source>
</reference>
<dbReference type="STRING" id="1314771.A0A197JCU5"/>